<gene>
    <name evidence="1" type="ORF">DYB32_007025</name>
</gene>
<dbReference type="AlphaFoldDB" id="A0A3R6ZM69"/>
<comment type="caution">
    <text evidence="1">The sequence shown here is derived from an EMBL/GenBank/DDBJ whole genome shotgun (WGS) entry which is preliminary data.</text>
</comment>
<name>A0A3R6ZM69_9STRA</name>
<reference evidence="1 2" key="1">
    <citation type="submission" date="2018-08" db="EMBL/GenBank/DDBJ databases">
        <title>Aphanomyces genome sequencing and annotation.</title>
        <authorList>
            <person name="Minardi D."/>
            <person name="Oidtmann B."/>
            <person name="Van Der Giezen M."/>
            <person name="Studholme D.J."/>
        </authorList>
    </citation>
    <scope>NUCLEOTIDE SEQUENCE [LARGE SCALE GENOMIC DNA]</scope>
    <source>
        <strain evidence="1 2">NJM0002</strain>
    </source>
</reference>
<dbReference type="VEuPathDB" id="FungiDB:H310_08360"/>
<proteinExistence type="predicted"/>
<protein>
    <submittedName>
        <fullName evidence="1">Uncharacterized protein</fullName>
    </submittedName>
</protein>
<sequence length="299" mass="33702">MKLNPNAAAFVPTFASWSAPQAPAATEEVKYCDEYEEDSYDPNYYPSDDYDGEDEISELLAEIERMQLEADMTRELETLKAQGRSEDADLWNTWMAGAPPPQDFSHQEEASPMSSYHYPSTQHYRHDNSQFRKKTATLELMDGIRMPRVVVQQKQTTGQALDSIRGGGAQDERVQVVEDPMVAVDARLMSLTCTATPVDDSGWWWQSWFHTPTEVRISFSDMTAVEASAECPYAQTTSPIKGSPGEPESTSVHVVRMDAPNQQMWIQCNNAEEQVQALTSFELLLKSAKRRSSDHTTQE</sequence>
<organism evidence="1 2">
    <name type="scientific">Aphanomyces invadans</name>
    <dbReference type="NCBI Taxonomy" id="157072"/>
    <lineage>
        <taxon>Eukaryota</taxon>
        <taxon>Sar</taxon>
        <taxon>Stramenopiles</taxon>
        <taxon>Oomycota</taxon>
        <taxon>Saprolegniomycetes</taxon>
        <taxon>Saprolegniales</taxon>
        <taxon>Verrucalvaceae</taxon>
        <taxon>Aphanomyces</taxon>
    </lineage>
</organism>
<accession>A0A3R6ZM69</accession>
<dbReference type="VEuPathDB" id="FungiDB:H310_08361"/>
<evidence type="ECO:0000313" key="1">
    <source>
        <dbReference type="EMBL" id="RHY27136.1"/>
    </source>
</evidence>
<dbReference type="Proteomes" id="UP000285060">
    <property type="component" value="Unassembled WGS sequence"/>
</dbReference>
<evidence type="ECO:0000313" key="2">
    <source>
        <dbReference type="Proteomes" id="UP000285060"/>
    </source>
</evidence>
<keyword evidence="2" id="KW-1185">Reference proteome</keyword>
<dbReference type="EMBL" id="QUSY01000833">
    <property type="protein sequence ID" value="RHY27136.1"/>
    <property type="molecule type" value="Genomic_DNA"/>
</dbReference>